<dbReference type="KEGG" id="ats:109779901"/>
<dbReference type="OMA" id="GCIWLAG"/>
<organism evidence="1 2">
    <name type="scientific">Aegilops tauschii subsp. strangulata</name>
    <name type="common">Goatgrass</name>
    <dbReference type="NCBI Taxonomy" id="200361"/>
    <lineage>
        <taxon>Eukaryota</taxon>
        <taxon>Viridiplantae</taxon>
        <taxon>Streptophyta</taxon>
        <taxon>Embryophyta</taxon>
        <taxon>Tracheophyta</taxon>
        <taxon>Spermatophyta</taxon>
        <taxon>Magnoliopsida</taxon>
        <taxon>Liliopsida</taxon>
        <taxon>Poales</taxon>
        <taxon>Poaceae</taxon>
        <taxon>BOP clade</taxon>
        <taxon>Pooideae</taxon>
        <taxon>Triticodae</taxon>
        <taxon>Triticeae</taxon>
        <taxon>Triticinae</taxon>
        <taxon>Aegilops</taxon>
    </lineage>
</organism>
<reference evidence="1" key="3">
    <citation type="journal article" date="2017" name="Nature">
        <title>Genome sequence of the progenitor of the wheat D genome Aegilops tauschii.</title>
        <authorList>
            <person name="Luo M.C."/>
            <person name="Gu Y.Q."/>
            <person name="Puiu D."/>
            <person name="Wang H."/>
            <person name="Twardziok S.O."/>
            <person name="Deal K.R."/>
            <person name="Huo N."/>
            <person name="Zhu T."/>
            <person name="Wang L."/>
            <person name="Wang Y."/>
            <person name="McGuire P.E."/>
            <person name="Liu S."/>
            <person name="Long H."/>
            <person name="Ramasamy R.K."/>
            <person name="Rodriguez J.C."/>
            <person name="Van S.L."/>
            <person name="Yuan L."/>
            <person name="Wang Z."/>
            <person name="Xia Z."/>
            <person name="Xiao L."/>
            <person name="Anderson O.D."/>
            <person name="Ouyang S."/>
            <person name="Liang Y."/>
            <person name="Zimin A.V."/>
            <person name="Pertea G."/>
            <person name="Qi P."/>
            <person name="Bennetzen J.L."/>
            <person name="Dai X."/>
            <person name="Dawson M.W."/>
            <person name="Muller H.G."/>
            <person name="Kugler K."/>
            <person name="Rivarola-Duarte L."/>
            <person name="Spannagl M."/>
            <person name="Mayer K.F.X."/>
            <person name="Lu F.H."/>
            <person name="Bevan M.W."/>
            <person name="Leroy P."/>
            <person name="Li P."/>
            <person name="You F.M."/>
            <person name="Sun Q."/>
            <person name="Liu Z."/>
            <person name="Lyons E."/>
            <person name="Wicker T."/>
            <person name="Salzberg S.L."/>
            <person name="Devos K.M."/>
            <person name="Dvorak J."/>
        </authorList>
    </citation>
    <scope>NUCLEOTIDE SEQUENCE [LARGE SCALE GENOMIC DNA]</scope>
    <source>
        <strain evidence="1">cv. AL8/78</strain>
    </source>
</reference>
<dbReference type="InterPro" id="IPR029058">
    <property type="entry name" value="AB_hydrolase_fold"/>
</dbReference>
<dbReference type="Gene3D" id="3.40.50.1820">
    <property type="entry name" value="alpha/beta hydrolase"/>
    <property type="match status" value="1"/>
</dbReference>
<protein>
    <submittedName>
        <fullName evidence="1">Uncharacterized protein</fullName>
    </submittedName>
</protein>
<accession>A0A453LVP5</accession>
<proteinExistence type="predicted"/>
<dbReference type="Gramene" id="AET5Gv20920900.1">
    <property type="protein sequence ID" value="AET5Gv20920900.1"/>
    <property type="gene ID" value="AET5Gv20920900"/>
</dbReference>
<dbReference type="RefSeq" id="XP_020194097.1">
    <property type="nucleotide sequence ID" value="XM_020338508.3"/>
</dbReference>
<reference evidence="2" key="2">
    <citation type="journal article" date="2017" name="Nat. Plants">
        <title>The Aegilops tauschii genome reveals multiple impacts of transposons.</title>
        <authorList>
            <person name="Zhao G."/>
            <person name="Zou C."/>
            <person name="Li K."/>
            <person name="Wang K."/>
            <person name="Li T."/>
            <person name="Gao L."/>
            <person name="Zhang X."/>
            <person name="Wang H."/>
            <person name="Yang Z."/>
            <person name="Liu X."/>
            <person name="Jiang W."/>
            <person name="Mao L."/>
            <person name="Kong X."/>
            <person name="Jiao Y."/>
            <person name="Jia J."/>
        </authorList>
    </citation>
    <scope>NUCLEOTIDE SEQUENCE [LARGE SCALE GENOMIC DNA]</scope>
    <source>
        <strain evidence="2">cv. AL8/78</strain>
    </source>
</reference>
<name>A0A453LVP5_AEGTS</name>
<reference evidence="1" key="5">
    <citation type="journal article" date="2021" name="G3 (Bethesda)">
        <title>Aegilops tauschii genome assembly Aet v5.0 features greater sequence contiguity and improved annotation.</title>
        <authorList>
            <person name="Wang L."/>
            <person name="Zhu T."/>
            <person name="Rodriguez J.C."/>
            <person name="Deal K.R."/>
            <person name="Dubcovsky J."/>
            <person name="McGuire P.E."/>
            <person name="Lux T."/>
            <person name="Spannagl M."/>
            <person name="Mayer K.F.X."/>
            <person name="Baldrich P."/>
            <person name="Meyers B.C."/>
            <person name="Huo N."/>
            <person name="Gu Y.Q."/>
            <person name="Zhou H."/>
            <person name="Devos K.M."/>
            <person name="Bennetzen J.L."/>
            <person name="Unver T."/>
            <person name="Budak H."/>
            <person name="Gulick P.J."/>
            <person name="Galiba G."/>
            <person name="Kalapos B."/>
            <person name="Nelson D.R."/>
            <person name="Li P."/>
            <person name="You F.M."/>
            <person name="Luo M.C."/>
            <person name="Dvorak J."/>
        </authorList>
    </citation>
    <scope>NUCLEOTIDE SEQUENCE [LARGE SCALE GENOMIC DNA]</scope>
    <source>
        <strain evidence="1">cv. AL8/78</strain>
    </source>
</reference>
<keyword evidence="2" id="KW-1185">Reference proteome</keyword>
<dbReference type="OrthoDB" id="58570at2759"/>
<dbReference type="AlphaFoldDB" id="A0A453LVP5"/>
<dbReference type="PANTHER" id="PTHR31479">
    <property type="entry name" value="ALPHA/BETA-HYDROLASES SUPERFAMILY PROTEIN"/>
    <property type="match status" value="1"/>
</dbReference>
<dbReference type="PANTHER" id="PTHR31479:SF42">
    <property type="entry name" value="FUNGAL LIPASE-LIKE DOMAIN-CONTAINING PROTEIN"/>
    <property type="match status" value="1"/>
</dbReference>
<dbReference type="Proteomes" id="UP000015105">
    <property type="component" value="Chromosome 5D"/>
</dbReference>
<reference evidence="1" key="4">
    <citation type="submission" date="2019-03" db="UniProtKB">
        <authorList>
            <consortium name="EnsemblPlants"/>
        </authorList>
    </citation>
    <scope>IDENTIFICATION</scope>
</reference>
<evidence type="ECO:0000313" key="2">
    <source>
        <dbReference type="Proteomes" id="UP000015105"/>
    </source>
</evidence>
<dbReference type="SUPFAM" id="SSF53474">
    <property type="entry name" value="alpha/beta-Hydrolases"/>
    <property type="match status" value="1"/>
</dbReference>
<sequence length="372" mass="43003">MGKFSNSADDRDRFDLHGPKDMMDLDAIDWAKEEHRRRIAACLVKGVYVHENDRDKHRAVKLAPAWWESFGFRLEDEIRDTKYSSTIYGAIFKHTASQPCAPRYVVAFRGTRRNIRDYYYDLKIVMNKLEKRTRCMQACATIEGLMSEEGQDGCIWLAGHSLGAAVAQVVGRGMMEREKPLNLPDFLFNPPYVAFITSIKLLNLLKADPVAKRHFYFASSLLKAAAGLVLVSHRERRESSFKRFSAWVPNLYVHEDDWICRGFIGYFEAREEFKESLTRVGIWFKDHFGGRDKFKKIFARVGIWSMALSHCDVLSWALLGKDKEQPHLLPSVTLWKSRFQPKHAHDLRHWWKPDSELNLGAGTSYSCPVHEA</sequence>
<reference evidence="2" key="1">
    <citation type="journal article" date="2014" name="Science">
        <title>Ancient hybridizations among the ancestral genomes of bread wheat.</title>
        <authorList>
            <consortium name="International Wheat Genome Sequencing Consortium,"/>
            <person name="Marcussen T."/>
            <person name="Sandve S.R."/>
            <person name="Heier L."/>
            <person name="Spannagl M."/>
            <person name="Pfeifer M."/>
            <person name="Jakobsen K.S."/>
            <person name="Wulff B.B."/>
            <person name="Steuernagel B."/>
            <person name="Mayer K.F."/>
            <person name="Olsen O.A."/>
        </authorList>
    </citation>
    <scope>NUCLEOTIDE SEQUENCE [LARGE SCALE GENOMIC DNA]</scope>
    <source>
        <strain evidence="2">cv. AL8/78</strain>
    </source>
</reference>
<evidence type="ECO:0000313" key="1">
    <source>
        <dbReference type="EnsemblPlants" id="AET5Gv20920900.1"/>
    </source>
</evidence>
<dbReference type="EnsemblPlants" id="AET5Gv20920900.1">
    <property type="protein sequence ID" value="AET5Gv20920900.1"/>
    <property type="gene ID" value="AET5Gv20920900"/>
</dbReference>
<dbReference type="STRING" id="200361.A0A453LVP5"/>
<dbReference type="GeneID" id="109779901"/>